<organism evidence="1 2">
    <name type="scientific">Auriscalpium vulgare</name>
    <dbReference type="NCBI Taxonomy" id="40419"/>
    <lineage>
        <taxon>Eukaryota</taxon>
        <taxon>Fungi</taxon>
        <taxon>Dikarya</taxon>
        <taxon>Basidiomycota</taxon>
        <taxon>Agaricomycotina</taxon>
        <taxon>Agaricomycetes</taxon>
        <taxon>Russulales</taxon>
        <taxon>Auriscalpiaceae</taxon>
        <taxon>Auriscalpium</taxon>
    </lineage>
</organism>
<dbReference type="EMBL" id="MU275955">
    <property type="protein sequence ID" value="KAI0045319.1"/>
    <property type="molecule type" value="Genomic_DNA"/>
</dbReference>
<dbReference type="Proteomes" id="UP000814033">
    <property type="component" value="Unassembled WGS sequence"/>
</dbReference>
<name>A0ACB8RMC5_9AGAM</name>
<reference evidence="1" key="2">
    <citation type="journal article" date="2022" name="New Phytol.">
        <title>Evolutionary transition to the ectomycorrhizal habit in the genomes of a hyperdiverse lineage of mushroom-forming fungi.</title>
        <authorList>
            <person name="Looney B."/>
            <person name="Miyauchi S."/>
            <person name="Morin E."/>
            <person name="Drula E."/>
            <person name="Courty P.E."/>
            <person name="Kohler A."/>
            <person name="Kuo A."/>
            <person name="LaButti K."/>
            <person name="Pangilinan J."/>
            <person name="Lipzen A."/>
            <person name="Riley R."/>
            <person name="Andreopoulos W."/>
            <person name="He G."/>
            <person name="Johnson J."/>
            <person name="Nolan M."/>
            <person name="Tritt A."/>
            <person name="Barry K.W."/>
            <person name="Grigoriev I.V."/>
            <person name="Nagy L.G."/>
            <person name="Hibbett D."/>
            <person name="Henrissat B."/>
            <person name="Matheny P.B."/>
            <person name="Labbe J."/>
            <person name="Martin F.M."/>
        </authorList>
    </citation>
    <scope>NUCLEOTIDE SEQUENCE</scope>
    <source>
        <strain evidence="1">FP105234-sp</strain>
    </source>
</reference>
<accession>A0ACB8RMC5</accession>
<reference evidence="1" key="1">
    <citation type="submission" date="2021-02" db="EMBL/GenBank/DDBJ databases">
        <authorList>
            <consortium name="DOE Joint Genome Institute"/>
            <person name="Ahrendt S."/>
            <person name="Looney B.P."/>
            <person name="Miyauchi S."/>
            <person name="Morin E."/>
            <person name="Drula E."/>
            <person name="Courty P.E."/>
            <person name="Chicoki N."/>
            <person name="Fauchery L."/>
            <person name="Kohler A."/>
            <person name="Kuo A."/>
            <person name="Labutti K."/>
            <person name="Pangilinan J."/>
            <person name="Lipzen A."/>
            <person name="Riley R."/>
            <person name="Andreopoulos W."/>
            <person name="He G."/>
            <person name="Johnson J."/>
            <person name="Barry K.W."/>
            <person name="Grigoriev I.V."/>
            <person name="Nagy L."/>
            <person name="Hibbett D."/>
            <person name="Henrissat B."/>
            <person name="Matheny P.B."/>
            <person name="Labbe J."/>
            <person name="Martin F."/>
        </authorList>
    </citation>
    <scope>NUCLEOTIDE SEQUENCE</scope>
    <source>
        <strain evidence="1">FP105234-sp</strain>
    </source>
</reference>
<comment type="caution">
    <text evidence="1">The sequence shown here is derived from an EMBL/GenBank/DDBJ whole genome shotgun (WGS) entry which is preliminary data.</text>
</comment>
<evidence type="ECO:0000313" key="1">
    <source>
        <dbReference type="EMBL" id="KAI0045319.1"/>
    </source>
</evidence>
<gene>
    <name evidence="1" type="ORF">FA95DRAFT_133370</name>
</gene>
<protein>
    <submittedName>
        <fullName evidence="1">Acyl-CoA N-acyltransferase</fullName>
    </submittedName>
</protein>
<proteinExistence type="predicted"/>
<keyword evidence="2" id="KW-1185">Reference proteome</keyword>
<evidence type="ECO:0000313" key="2">
    <source>
        <dbReference type="Proteomes" id="UP000814033"/>
    </source>
</evidence>
<sequence>MTLAIRRAVPADAPALEQICLRTGDAGADASALLAHGELLGLVWALPYVLLAPPAARIWGFVLADPARPDDHTTTAVKGYILGTADTRAYERAAGDAWWPPLRQQFPLAPPEGEVRSELEKWYVELLHKAPDPAREECIAFSPAHMHIDLLPEVQRQGWGRRLVDAAVQHLRTEGVDGLWLGMDKRNVEARKFYLKLGYEGIDGLPDEYVGLKFANWKDA</sequence>